<feature type="compositionally biased region" description="Pro residues" evidence="1">
    <location>
        <begin position="513"/>
        <end position="524"/>
    </location>
</feature>
<accession>A0ABX1RPH8</accession>
<evidence type="ECO:0000313" key="3">
    <source>
        <dbReference type="Proteomes" id="UP001296706"/>
    </source>
</evidence>
<keyword evidence="3" id="KW-1185">Reference proteome</keyword>
<comment type="caution">
    <text evidence="2">The sequence shown here is derived from an EMBL/GenBank/DDBJ whole genome shotgun (WGS) entry which is preliminary data.</text>
</comment>
<organism evidence="2 3">
    <name type="scientific">Pseudonocardia xinjiangensis</name>
    <dbReference type="NCBI Taxonomy" id="75289"/>
    <lineage>
        <taxon>Bacteria</taxon>
        <taxon>Bacillati</taxon>
        <taxon>Actinomycetota</taxon>
        <taxon>Actinomycetes</taxon>
        <taxon>Pseudonocardiales</taxon>
        <taxon>Pseudonocardiaceae</taxon>
        <taxon>Pseudonocardia</taxon>
    </lineage>
</organism>
<reference evidence="2 3" key="1">
    <citation type="submission" date="2020-04" db="EMBL/GenBank/DDBJ databases">
        <authorList>
            <person name="Klaysubun C."/>
            <person name="Duangmal K."/>
            <person name="Lipun K."/>
        </authorList>
    </citation>
    <scope>NUCLEOTIDE SEQUENCE [LARGE SCALE GENOMIC DNA]</scope>
    <source>
        <strain evidence="2 3">JCM 11839</strain>
    </source>
</reference>
<dbReference type="EMBL" id="JAAXKY010000179">
    <property type="protein sequence ID" value="NMH81892.1"/>
    <property type="molecule type" value="Genomic_DNA"/>
</dbReference>
<feature type="compositionally biased region" description="Low complexity" evidence="1">
    <location>
        <begin position="479"/>
        <end position="512"/>
    </location>
</feature>
<evidence type="ECO:0000256" key="1">
    <source>
        <dbReference type="SAM" id="MobiDB-lite"/>
    </source>
</evidence>
<sequence>MIRRRFKTVPAVDLGSLTIGNALVVHPAEGISRESQALALGVAADPDHDLVIVDLPAEAPIPVWEAVAAELPRRRRGIRLVIGGRTRETTALAGQWLAERLGRTVIAPDGLLVPSAGGALFVHSGPGTGWVRFQPGRMAVWHSKRFPSPSWDGPATGDAFPTSARGVAEPLPAGVWVRPAVAEQHLWMHRNRLIHQMPQQREVMTVVLGSPGGPTVSVDDVARLWHRLPAELRELIRFAQYGPMAAPSGTTIGQMLADLLGEPVTFYTGLPLGNERRPDVHVVSRDGHPAWKPFARELTFTPVPAGEAARGPRVRSHRAPLPGLTAGSAPAVYWYAPDAVIEVVPSGLLVRPPTVGQQTDDVRAVPADPLATYVTFEDATAAMATRMRDLATDVLQRLEPAVRQAGAIVPATALVADHRPAGGVRRGPLDLPAVPRPGVAEAAVAVIDAEPVAVPESGESADGGIRSGGHAVPRGSGHAADPAPVDPGPAVSGVVSVAPTEVPAAPPTTAMPTVPPATVPTSPS</sequence>
<evidence type="ECO:0000313" key="2">
    <source>
        <dbReference type="EMBL" id="NMH81892.1"/>
    </source>
</evidence>
<gene>
    <name evidence="2" type="ORF">HF577_32990</name>
</gene>
<feature type="region of interest" description="Disordered" evidence="1">
    <location>
        <begin position="454"/>
        <end position="524"/>
    </location>
</feature>
<dbReference type="Proteomes" id="UP001296706">
    <property type="component" value="Unassembled WGS sequence"/>
</dbReference>
<protein>
    <submittedName>
        <fullName evidence="2">Uncharacterized protein</fullName>
    </submittedName>
</protein>
<feature type="non-terminal residue" evidence="2">
    <location>
        <position position="524"/>
    </location>
</feature>
<name>A0ABX1RPH8_9PSEU</name>
<proteinExistence type="predicted"/>